<keyword evidence="2" id="KW-1185">Reference proteome</keyword>
<dbReference type="EMBL" id="BSXU01000563">
    <property type="protein sequence ID" value="GMG21120.1"/>
    <property type="molecule type" value="Genomic_DNA"/>
</dbReference>
<dbReference type="AlphaFoldDB" id="A0A9W6YNI6"/>
<dbReference type="OrthoDB" id="5974783at2759"/>
<sequence length="350" mass="40338">MVLDKTETLKCHLDQSVKKNINEARIKTKVGTVRLVSVYVPSTVKEKKLFLQQLTLALDMIGGDEELVIGSDFSIWRRIWSQASIGSQQKDASRLTTHAASSRGEADEKLMREMVEIKRCEKLRQHLYQRHLKRKVQRKTRSNLHHPETKSIQAKLQTFIQVHLFNTSPDSTVYLNIHSGDRQNRYTRSQRHQPQIGRFLFKSHSEAKTLSHYLIVLGDNNNSNNNEVFGKVTTNSPTALLNTNETYANLQKRAKNYFYSQLITSIREVDNGTVHTTTTDIASVFTTYNSNLFTNETKDHQQHQTQRQQQHIYWSSTPSLDTTQQETVSRDITLTKVEKALKQRLASNPD</sequence>
<dbReference type="SUPFAM" id="SSF56219">
    <property type="entry name" value="DNase I-like"/>
    <property type="match status" value="1"/>
</dbReference>
<dbReference type="Proteomes" id="UP001165063">
    <property type="component" value="Unassembled WGS sequence"/>
</dbReference>
<accession>A0A9W6YNI6</accession>
<evidence type="ECO:0000313" key="1">
    <source>
        <dbReference type="EMBL" id="GMG21120.1"/>
    </source>
</evidence>
<evidence type="ECO:0000313" key="2">
    <source>
        <dbReference type="Proteomes" id="UP001165063"/>
    </source>
</evidence>
<gene>
    <name evidence="1" type="ORF">Amon01_000174000</name>
</gene>
<reference evidence="1" key="1">
    <citation type="submission" date="2023-04" db="EMBL/GenBank/DDBJ databases">
        <title>Ambrosiozyma monospora NBRC 1965.</title>
        <authorList>
            <person name="Ichikawa N."/>
            <person name="Sato H."/>
            <person name="Tonouchi N."/>
        </authorList>
    </citation>
    <scope>NUCLEOTIDE SEQUENCE</scope>
    <source>
        <strain evidence="1">NBRC 1965</strain>
    </source>
</reference>
<organism evidence="1 2">
    <name type="scientific">Ambrosiozyma monospora</name>
    <name type="common">Yeast</name>
    <name type="synonym">Endomycopsis monosporus</name>
    <dbReference type="NCBI Taxonomy" id="43982"/>
    <lineage>
        <taxon>Eukaryota</taxon>
        <taxon>Fungi</taxon>
        <taxon>Dikarya</taxon>
        <taxon>Ascomycota</taxon>
        <taxon>Saccharomycotina</taxon>
        <taxon>Pichiomycetes</taxon>
        <taxon>Pichiales</taxon>
        <taxon>Pichiaceae</taxon>
        <taxon>Ambrosiozyma</taxon>
    </lineage>
</organism>
<protein>
    <submittedName>
        <fullName evidence="1">Unnamed protein product</fullName>
    </submittedName>
</protein>
<dbReference type="InterPro" id="IPR036691">
    <property type="entry name" value="Endo/exonu/phosph_ase_sf"/>
</dbReference>
<comment type="caution">
    <text evidence="1">The sequence shown here is derived from an EMBL/GenBank/DDBJ whole genome shotgun (WGS) entry which is preliminary data.</text>
</comment>
<name>A0A9W6YNI6_AMBMO</name>
<proteinExistence type="predicted"/>